<evidence type="ECO:0000256" key="1">
    <source>
        <dbReference type="SAM" id="Phobius"/>
    </source>
</evidence>
<evidence type="ECO:0000259" key="2">
    <source>
        <dbReference type="Pfam" id="PF13273"/>
    </source>
</evidence>
<keyword evidence="1" id="KW-0472">Membrane</keyword>
<dbReference type="EMBL" id="CP020772">
    <property type="protein sequence ID" value="ARI78955.1"/>
    <property type="molecule type" value="Genomic_DNA"/>
</dbReference>
<sequence>MKRTAEIIFTVIGILLYAIPVVLAGILLSVKDNPDFRAEIERGINTAPNADELGNINMDQMIDFLGTFTTVILVAAVLAIALGVLSIVFLKGDKKPKAAGIILIITAIVMTFGTVGLGLFAGVAYLIAGIIALVRKKKKPAEDPNTLESY</sequence>
<gene>
    <name evidence="3" type="ORF">HM131_19935</name>
</gene>
<feature type="domain" description="DUF4064" evidence="2">
    <location>
        <begin position="2"/>
        <end position="112"/>
    </location>
</feature>
<dbReference type="STRING" id="402384.HM131_19935"/>
<feature type="transmembrane region" description="Helical" evidence="1">
    <location>
        <begin position="101"/>
        <end position="134"/>
    </location>
</feature>
<keyword evidence="4" id="KW-1185">Reference proteome</keyword>
<protein>
    <recommendedName>
        <fullName evidence="2">DUF4064 domain-containing protein</fullName>
    </recommendedName>
</protein>
<proteinExistence type="predicted"/>
<dbReference type="InterPro" id="IPR025273">
    <property type="entry name" value="DUF4064"/>
</dbReference>
<keyword evidence="1" id="KW-0812">Transmembrane</keyword>
<accession>A0A1W6A013</accession>
<dbReference type="AlphaFoldDB" id="A0A1W6A013"/>
<evidence type="ECO:0000313" key="4">
    <source>
        <dbReference type="Proteomes" id="UP000192527"/>
    </source>
</evidence>
<dbReference type="RefSeq" id="WP_085031515.1">
    <property type="nucleotide sequence ID" value="NZ_CP020772.1"/>
</dbReference>
<organism evidence="3 4">
    <name type="scientific">Halobacillus mangrovi</name>
    <dbReference type="NCBI Taxonomy" id="402384"/>
    <lineage>
        <taxon>Bacteria</taxon>
        <taxon>Bacillati</taxon>
        <taxon>Bacillota</taxon>
        <taxon>Bacilli</taxon>
        <taxon>Bacillales</taxon>
        <taxon>Bacillaceae</taxon>
        <taxon>Halobacillus</taxon>
    </lineage>
</organism>
<feature type="transmembrane region" description="Helical" evidence="1">
    <location>
        <begin position="7"/>
        <end position="28"/>
    </location>
</feature>
<dbReference type="KEGG" id="hmn:HM131_19935"/>
<evidence type="ECO:0000313" key="3">
    <source>
        <dbReference type="EMBL" id="ARI78955.1"/>
    </source>
</evidence>
<dbReference type="Pfam" id="PF13273">
    <property type="entry name" value="DUF4064"/>
    <property type="match status" value="1"/>
</dbReference>
<name>A0A1W6A013_9BACI</name>
<dbReference type="Proteomes" id="UP000192527">
    <property type="component" value="Chromosome"/>
</dbReference>
<dbReference type="OrthoDB" id="2357232at2"/>
<feature type="transmembrane region" description="Helical" evidence="1">
    <location>
        <begin position="64"/>
        <end position="89"/>
    </location>
</feature>
<keyword evidence="1" id="KW-1133">Transmembrane helix</keyword>
<reference evidence="3 4" key="1">
    <citation type="submission" date="2017-04" db="EMBL/GenBank/DDBJ databases">
        <title>The whole genome sequencing and assembly of Halobacillus mangrovi strain.</title>
        <authorList>
            <person name="Lee S.-J."/>
            <person name="Park M.-K."/>
            <person name="Kim J.-Y."/>
            <person name="Lee Y.-J."/>
            <person name="Yi H."/>
            <person name="Bahn Y.-S."/>
            <person name="Kim J.F."/>
            <person name="Lee D.-W."/>
        </authorList>
    </citation>
    <scope>NUCLEOTIDE SEQUENCE [LARGE SCALE GENOMIC DNA]</scope>
    <source>
        <strain evidence="3 4">KTB 131</strain>
    </source>
</reference>